<evidence type="ECO:0000259" key="2">
    <source>
        <dbReference type="Pfam" id="PF03807"/>
    </source>
</evidence>
<dbReference type="EMBL" id="VFON01000001">
    <property type="protein sequence ID" value="TQL43096.1"/>
    <property type="molecule type" value="Genomic_DNA"/>
</dbReference>
<dbReference type="Pfam" id="PF03807">
    <property type="entry name" value="F420_oxidored"/>
    <property type="match status" value="1"/>
</dbReference>
<dbReference type="InterPro" id="IPR051267">
    <property type="entry name" value="STEAP_metalloreductase"/>
</dbReference>
<dbReference type="Gene3D" id="3.40.50.720">
    <property type="entry name" value="NAD(P)-binding Rossmann-like Domain"/>
    <property type="match status" value="1"/>
</dbReference>
<keyword evidence="4" id="KW-1185">Reference proteome</keyword>
<dbReference type="AlphaFoldDB" id="A0A542Y4U2"/>
<evidence type="ECO:0000313" key="3">
    <source>
        <dbReference type="EMBL" id="TQL43096.1"/>
    </source>
</evidence>
<dbReference type="OrthoDB" id="1523398at2"/>
<proteinExistence type="predicted"/>
<feature type="domain" description="Pyrroline-5-carboxylate reductase catalytic N-terminal" evidence="2">
    <location>
        <begin position="3"/>
        <end position="92"/>
    </location>
</feature>
<sequence>MTRVAVLGVGKVGTAIARAALAAGHEVTVAGSGDPEPVRFITEIMAPGVAVAAAYDAVEGSEIVVLSIPLPKLASLDPEMLAGRVVVDAMNHWEPTDGALPAIFDGHATTSEAVAAHLAGARVVKALNHIGYHEMEADAREFDAADRRGLAAVSDDAAAARVVAEFVSSLGFDTLAAGGLAHSAALEPGSELFAGSFPVADVARLLGDAGAQIHAPAPTATR</sequence>
<keyword evidence="1" id="KW-0560">Oxidoreductase</keyword>
<organism evidence="3 4">
    <name type="scientific">Leucobacter komagatae</name>
    <dbReference type="NCBI Taxonomy" id="55969"/>
    <lineage>
        <taxon>Bacteria</taxon>
        <taxon>Bacillati</taxon>
        <taxon>Actinomycetota</taxon>
        <taxon>Actinomycetes</taxon>
        <taxon>Micrococcales</taxon>
        <taxon>Microbacteriaceae</taxon>
        <taxon>Leucobacter</taxon>
    </lineage>
</organism>
<protein>
    <recommendedName>
        <fullName evidence="2">Pyrroline-5-carboxylate reductase catalytic N-terminal domain-containing protein</fullName>
    </recommendedName>
</protein>
<dbReference type="SUPFAM" id="SSF51735">
    <property type="entry name" value="NAD(P)-binding Rossmann-fold domains"/>
    <property type="match status" value="1"/>
</dbReference>
<dbReference type="PANTHER" id="PTHR14239:SF10">
    <property type="entry name" value="REDUCTASE"/>
    <property type="match status" value="1"/>
</dbReference>
<dbReference type="PANTHER" id="PTHR14239">
    <property type="entry name" value="DUDULIN-RELATED"/>
    <property type="match status" value="1"/>
</dbReference>
<dbReference type="InterPro" id="IPR028939">
    <property type="entry name" value="P5C_Rdtase_cat_N"/>
</dbReference>
<dbReference type="RefSeq" id="WP_141886459.1">
    <property type="nucleotide sequence ID" value="NZ_BAAAUY010000012.1"/>
</dbReference>
<comment type="caution">
    <text evidence="3">The sequence shown here is derived from an EMBL/GenBank/DDBJ whole genome shotgun (WGS) entry which is preliminary data.</text>
</comment>
<dbReference type="Proteomes" id="UP000319094">
    <property type="component" value="Unassembled WGS sequence"/>
</dbReference>
<accession>A0A542Y4U2</accession>
<reference evidence="3 4" key="1">
    <citation type="submission" date="2019-06" db="EMBL/GenBank/DDBJ databases">
        <title>Sequencing the genomes of 1000 actinobacteria strains.</title>
        <authorList>
            <person name="Klenk H.-P."/>
        </authorList>
    </citation>
    <scope>NUCLEOTIDE SEQUENCE [LARGE SCALE GENOMIC DNA]</scope>
    <source>
        <strain evidence="3 4">DSM 8803</strain>
    </source>
</reference>
<dbReference type="GO" id="GO:0016491">
    <property type="term" value="F:oxidoreductase activity"/>
    <property type="evidence" value="ECO:0007669"/>
    <property type="project" value="UniProtKB-KW"/>
</dbReference>
<evidence type="ECO:0000313" key="4">
    <source>
        <dbReference type="Proteomes" id="UP000319094"/>
    </source>
</evidence>
<gene>
    <name evidence="3" type="ORF">FB468_1111</name>
</gene>
<dbReference type="InterPro" id="IPR036291">
    <property type="entry name" value="NAD(P)-bd_dom_sf"/>
</dbReference>
<name>A0A542Y4U2_9MICO</name>
<evidence type="ECO:0000256" key="1">
    <source>
        <dbReference type="ARBA" id="ARBA00023002"/>
    </source>
</evidence>